<dbReference type="EMBL" id="JACVVK020000276">
    <property type="protein sequence ID" value="KAK7480696.1"/>
    <property type="molecule type" value="Genomic_DNA"/>
</dbReference>
<accession>A0ABD0K020</accession>
<organism evidence="1 2">
    <name type="scientific">Batillaria attramentaria</name>
    <dbReference type="NCBI Taxonomy" id="370345"/>
    <lineage>
        <taxon>Eukaryota</taxon>
        <taxon>Metazoa</taxon>
        <taxon>Spiralia</taxon>
        <taxon>Lophotrochozoa</taxon>
        <taxon>Mollusca</taxon>
        <taxon>Gastropoda</taxon>
        <taxon>Caenogastropoda</taxon>
        <taxon>Sorbeoconcha</taxon>
        <taxon>Cerithioidea</taxon>
        <taxon>Batillariidae</taxon>
        <taxon>Batillaria</taxon>
    </lineage>
</organism>
<evidence type="ECO:0000313" key="2">
    <source>
        <dbReference type="Proteomes" id="UP001519460"/>
    </source>
</evidence>
<proteinExistence type="predicted"/>
<comment type="caution">
    <text evidence="1">The sequence shown here is derived from an EMBL/GenBank/DDBJ whole genome shotgun (WGS) entry which is preliminary data.</text>
</comment>
<gene>
    <name evidence="1" type="ORF">BaRGS_00028064</name>
</gene>
<keyword evidence="2" id="KW-1185">Reference proteome</keyword>
<protein>
    <submittedName>
        <fullName evidence="1">Uncharacterized protein</fullName>
    </submittedName>
</protein>
<sequence length="174" mass="20154">MLPNFHVLYLPHIDNTLGHQLRCDYERARCRGHGMSTIYHSPAFIGAHAYNVSCVGRRPLFRRAPNSEIKMVAVYDRRTRTLWTDHILAKIGRCVACGKIYSSRLDLPKTGRSNKNRPFISRCHIAVPPEVSRGYRKVRGQRSRESRCHAGADNWAHHGRRFTSRHSLQHMTQR</sequence>
<dbReference type="Proteomes" id="UP001519460">
    <property type="component" value="Unassembled WGS sequence"/>
</dbReference>
<evidence type="ECO:0000313" key="1">
    <source>
        <dbReference type="EMBL" id="KAK7480696.1"/>
    </source>
</evidence>
<reference evidence="1 2" key="1">
    <citation type="journal article" date="2023" name="Sci. Data">
        <title>Genome assembly of the Korean intertidal mud-creeper Batillaria attramentaria.</title>
        <authorList>
            <person name="Patra A.K."/>
            <person name="Ho P.T."/>
            <person name="Jun S."/>
            <person name="Lee S.J."/>
            <person name="Kim Y."/>
            <person name="Won Y.J."/>
        </authorList>
    </citation>
    <scope>NUCLEOTIDE SEQUENCE [LARGE SCALE GENOMIC DNA]</scope>
    <source>
        <strain evidence="1">Wonlab-2016</strain>
    </source>
</reference>
<name>A0ABD0K020_9CAEN</name>
<feature type="non-terminal residue" evidence="1">
    <location>
        <position position="174"/>
    </location>
</feature>
<dbReference type="AlphaFoldDB" id="A0ABD0K020"/>